<name>A0ABS2DD64_9BACI</name>
<feature type="transmembrane region" description="Helical" evidence="6">
    <location>
        <begin position="31"/>
        <end position="49"/>
    </location>
</feature>
<reference evidence="7 8" key="1">
    <citation type="submission" date="2021-02" db="EMBL/GenBank/DDBJ databases">
        <title>Bacillus sp. RD4P76, an endophyte from a halophyte.</title>
        <authorList>
            <person name="Sun J.-Q."/>
        </authorList>
    </citation>
    <scope>NUCLEOTIDE SEQUENCE [LARGE SCALE GENOMIC DNA]</scope>
    <source>
        <strain evidence="7 8">RD4P76</strain>
    </source>
</reference>
<gene>
    <name evidence="7" type="ORF">JR050_01670</name>
</gene>
<dbReference type="InterPro" id="IPR007300">
    <property type="entry name" value="CidB/LrgB"/>
</dbReference>
<organism evidence="7 8">
    <name type="scientific">Bacillus suaedaesalsae</name>
    <dbReference type="NCBI Taxonomy" id="2810349"/>
    <lineage>
        <taxon>Bacteria</taxon>
        <taxon>Bacillati</taxon>
        <taxon>Bacillota</taxon>
        <taxon>Bacilli</taxon>
        <taxon>Bacillales</taxon>
        <taxon>Bacillaceae</taxon>
        <taxon>Bacillus</taxon>
    </lineage>
</organism>
<feature type="transmembrane region" description="Helical" evidence="6">
    <location>
        <begin position="207"/>
        <end position="228"/>
    </location>
</feature>
<feature type="transmembrane region" description="Helical" evidence="6">
    <location>
        <begin position="61"/>
        <end position="80"/>
    </location>
</feature>
<dbReference type="EMBL" id="JAFELM010000012">
    <property type="protein sequence ID" value="MBM6616389.1"/>
    <property type="molecule type" value="Genomic_DNA"/>
</dbReference>
<proteinExistence type="predicted"/>
<dbReference type="Proteomes" id="UP001518925">
    <property type="component" value="Unassembled WGS sequence"/>
</dbReference>
<evidence type="ECO:0000256" key="3">
    <source>
        <dbReference type="ARBA" id="ARBA00022692"/>
    </source>
</evidence>
<dbReference type="PANTHER" id="PTHR30249">
    <property type="entry name" value="PUTATIVE SEROTONIN TRANSPORTER"/>
    <property type="match status" value="1"/>
</dbReference>
<feature type="transmembrane region" description="Helical" evidence="6">
    <location>
        <begin position="147"/>
        <end position="167"/>
    </location>
</feature>
<accession>A0ABS2DD64</accession>
<dbReference type="RefSeq" id="WP_204201777.1">
    <property type="nucleotide sequence ID" value="NZ_JAFELM010000012.1"/>
</dbReference>
<dbReference type="Pfam" id="PF04172">
    <property type="entry name" value="LrgB"/>
    <property type="match status" value="1"/>
</dbReference>
<evidence type="ECO:0000313" key="8">
    <source>
        <dbReference type="Proteomes" id="UP001518925"/>
    </source>
</evidence>
<keyword evidence="3 6" id="KW-0812">Transmembrane</keyword>
<sequence length="229" mass="24716">MISLLLFLYIAGTIFLYMIMRKLYRKFSFPFFIPVVTTSVIIISLLLSFDISYSEYMQGAKWIDFILGPSVVAMAYPLFIQWERIKKNKAPIFIGVIIGTIGGIVTGTILGIIFSLQHEEIMTIIPKSVTSPIAKDLSLLLGGNPSLTVAFVIIAGVFGSMAGPILLKAFNVVHPYGIGIGMGAASHGIGTAKAIEMGEEEGATSSIAMTLCAVLSSFLCPIIGYFFLV</sequence>
<comment type="caution">
    <text evidence="7">The sequence shown here is derived from an EMBL/GenBank/DDBJ whole genome shotgun (WGS) entry which is preliminary data.</text>
</comment>
<feature type="transmembrane region" description="Helical" evidence="6">
    <location>
        <begin position="176"/>
        <end position="195"/>
    </location>
</feature>
<protein>
    <submittedName>
        <fullName evidence="7">LrgB family protein</fullName>
    </submittedName>
</protein>
<evidence type="ECO:0000256" key="5">
    <source>
        <dbReference type="ARBA" id="ARBA00023136"/>
    </source>
</evidence>
<evidence type="ECO:0000313" key="7">
    <source>
        <dbReference type="EMBL" id="MBM6616389.1"/>
    </source>
</evidence>
<keyword evidence="5 6" id="KW-0472">Membrane</keyword>
<feature type="transmembrane region" description="Helical" evidence="6">
    <location>
        <begin position="92"/>
        <end position="114"/>
    </location>
</feature>
<keyword evidence="4 6" id="KW-1133">Transmembrane helix</keyword>
<feature type="transmembrane region" description="Helical" evidence="6">
    <location>
        <begin position="6"/>
        <end position="24"/>
    </location>
</feature>
<dbReference type="PANTHER" id="PTHR30249:SF17">
    <property type="entry name" value="HOLIN-LIKE PROTEIN CIDB"/>
    <property type="match status" value="1"/>
</dbReference>
<keyword evidence="2" id="KW-1003">Cell membrane</keyword>
<evidence type="ECO:0000256" key="4">
    <source>
        <dbReference type="ARBA" id="ARBA00022989"/>
    </source>
</evidence>
<comment type="subcellular location">
    <subcellularLocation>
        <location evidence="1">Cell membrane</location>
        <topology evidence="1">Multi-pass membrane protein</topology>
    </subcellularLocation>
</comment>
<evidence type="ECO:0000256" key="2">
    <source>
        <dbReference type="ARBA" id="ARBA00022475"/>
    </source>
</evidence>
<evidence type="ECO:0000256" key="6">
    <source>
        <dbReference type="SAM" id="Phobius"/>
    </source>
</evidence>
<keyword evidence="8" id="KW-1185">Reference proteome</keyword>
<evidence type="ECO:0000256" key="1">
    <source>
        <dbReference type="ARBA" id="ARBA00004651"/>
    </source>
</evidence>